<dbReference type="Proteomes" id="UP000267017">
    <property type="component" value="Unassembled WGS sequence"/>
</dbReference>
<dbReference type="OrthoDB" id="9784332at2"/>
<evidence type="ECO:0000259" key="9">
    <source>
        <dbReference type="PROSITE" id="PS50893"/>
    </source>
</evidence>
<dbReference type="GO" id="GO:0042626">
    <property type="term" value="F:ATPase-coupled transmembrane transporter activity"/>
    <property type="evidence" value="ECO:0007669"/>
    <property type="project" value="TreeGrafter"/>
</dbReference>
<dbReference type="EMBL" id="RRCN01000001">
    <property type="protein sequence ID" value="RRJ63718.1"/>
    <property type="molecule type" value="Genomic_DNA"/>
</dbReference>
<comment type="similarity">
    <text evidence="2">Belongs to the ABC transporter superfamily.</text>
</comment>
<evidence type="ECO:0000256" key="1">
    <source>
        <dbReference type="ARBA" id="ARBA00004202"/>
    </source>
</evidence>
<sequence length="281" mass="30789">MENNGFAYEVQQVSFAYDPASPVLGDVSLNIPWGGWVSLVGANGCGKSTLAKLLGGLLAANAGTILVGGVPLDRETAPDLRRRIGMVFQNPDNQFIGATVEEDIAFGLEGRCLPREEMRRRVREYAEKLRIGHLLTKHPAELSGGQKQRVAVTAILAMEPDIVIFDEASSMLDEKARGELLGILRDMRDCGRYTMVSITHDAEEILAADRAIVLGGGTVAADLPPEELFRDEALLSSCRLIPPFRMRLRRELERRGISASEGLAWGGKEEASWLWPFISSK</sequence>
<dbReference type="Gene3D" id="3.40.50.300">
    <property type="entry name" value="P-loop containing nucleotide triphosphate hydrolases"/>
    <property type="match status" value="1"/>
</dbReference>
<dbReference type="PANTHER" id="PTHR43553">
    <property type="entry name" value="HEAVY METAL TRANSPORTER"/>
    <property type="match status" value="1"/>
</dbReference>
<dbReference type="CDD" id="cd03225">
    <property type="entry name" value="ABC_cobalt_CbiO_domain1"/>
    <property type="match status" value="1"/>
</dbReference>
<keyword evidence="5" id="KW-0547">Nucleotide-binding</keyword>
<dbReference type="InterPro" id="IPR003439">
    <property type="entry name" value="ABC_transporter-like_ATP-bd"/>
</dbReference>
<dbReference type="GO" id="GO:0016887">
    <property type="term" value="F:ATP hydrolysis activity"/>
    <property type="evidence" value="ECO:0007669"/>
    <property type="project" value="InterPro"/>
</dbReference>
<keyword evidence="3" id="KW-0813">Transport</keyword>
<dbReference type="GO" id="GO:0043190">
    <property type="term" value="C:ATP-binding cassette (ABC) transporter complex"/>
    <property type="evidence" value="ECO:0007669"/>
    <property type="project" value="TreeGrafter"/>
</dbReference>
<keyword evidence="4" id="KW-1003">Cell membrane</keyword>
<reference evidence="10 11" key="1">
    <citation type="submission" date="2018-11" db="EMBL/GenBank/DDBJ databases">
        <title>Genome sequencing of Paenibacillus sp. KCOM 3021 (= ChDC PVNT-B20).</title>
        <authorList>
            <person name="Kook J.-K."/>
            <person name="Park S.-N."/>
            <person name="Lim Y.K."/>
        </authorList>
    </citation>
    <scope>NUCLEOTIDE SEQUENCE [LARGE SCALE GENOMIC DNA]</scope>
    <source>
        <strain evidence="10 11">KCOM 3021</strain>
    </source>
</reference>
<accession>A0A3P3U271</accession>
<keyword evidence="6 10" id="KW-0067">ATP-binding</keyword>
<evidence type="ECO:0000256" key="8">
    <source>
        <dbReference type="ARBA" id="ARBA00023136"/>
    </source>
</evidence>
<dbReference type="PROSITE" id="PS50893">
    <property type="entry name" value="ABC_TRANSPORTER_2"/>
    <property type="match status" value="1"/>
</dbReference>
<keyword evidence="7" id="KW-1278">Translocase</keyword>
<evidence type="ECO:0000256" key="4">
    <source>
        <dbReference type="ARBA" id="ARBA00022475"/>
    </source>
</evidence>
<dbReference type="GO" id="GO:0005524">
    <property type="term" value="F:ATP binding"/>
    <property type="evidence" value="ECO:0007669"/>
    <property type="project" value="UniProtKB-KW"/>
</dbReference>
<evidence type="ECO:0000256" key="3">
    <source>
        <dbReference type="ARBA" id="ARBA00022448"/>
    </source>
</evidence>
<dbReference type="Pfam" id="PF00005">
    <property type="entry name" value="ABC_tran"/>
    <property type="match status" value="1"/>
</dbReference>
<keyword evidence="11" id="KW-1185">Reference proteome</keyword>
<dbReference type="SUPFAM" id="SSF52540">
    <property type="entry name" value="P-loop containing nucleoside triphosphate hydrolases"/>
    <property type="match status" value="1"/>
</dbReference>
<comment type="caution">
    <text evidence="10">The sequence shown here is derived from an EMBL/GenBank/DDBJ whole genome shotgun (WGS) entry which is preliminary data.</text>
</comment>
<evidence type="ECO:0000256" key="7">
    <source>
        <dbReference type="ARBA" id="ARBA00022967"/>
    </source>
</evidence>
<feature type="domain" description="ABC transporter" evidence="9">
    <location>
        <begin position="8"/>
        <end position="241"/>
    </location>
</feature>
<dbReference type="PANTHER" id="PTHR43553:SF24">
    <property type="entry name" value="ENERGY-COUPLING FACTOR TRANSPORTER ATP-BINDING PROTEIN ECFA1"/>
    <property type="match status" value="1"/>
</dbReference>
<evidence type="ECO:0000256" key="5">
    <source>
        <dbReference type="ARBA" id="ARBA00022741"/>
    </source>
</evidence>
<evidence type="ECO:0000313" key="10">
    <source>
        <dbReference type="EMBL" id="RRJ63718.1"/>
    </source>
</evidence>
<comment type="subcellular location">
    <subcellularLocation>
        <location evidence="1">Cell membrane</location>
        <topology evidence="1">Peripheral membrane protein</topology>
    </subcellularLocation>
</comment>
<dbReference type="InterPro" id="IPR050095">
    <property type="entry name" value="ECF_ABC_transporter_ATP-bd"/>
</dbReference>
<evidence type="ECO:0000256" key="6">
    <source>
        <dbReference type="ARBA" id="ARBA00022840"/>
    </source>
</evidence>
<evidence type="ECO:0000313" key="11">
    <source>
        <dbReference type="Proteomes" id="UP000267017"/>
    </source>
</evidence>
<dbReference type="RefSeq" id="WP_128631552.1">
    <property type="nucleotide sequence ID" value="NZ_RRCN01000001.1"/>
</dbReference>
<protein>
    <submittedName>
        <fullName evidence="10">ATP-binding cassette domain-containing protein</fullName>
    </submittedName>
</protein>
<dbReference type="SMART" id="SM00382">
    <property type="entry name" value="AAA"/>
    <property type="match status" value="1"/>
</dbReference>
<proteinExistence type="inferred from homology"/>
<dbReference type="InterPro" id="IPR027417">
    <property type="entry name" value="P-loop_NTPase"/>
</dbReference>
<organism evidence="10 11">
    <name type="scientific">Paenibacillus oralis</name>
    <dbReference type="NCBI Taxonomy" id="2490856"/>
    <lineage>
        <taxon>Bacteria</taxon>
        <taxon>Bacillati</taxon>
        <taxon>Bacillota</taxon>
        <taxon>Bacilli</taxon>
        <taxon>Bacillales</taxon>
        <taxon>Paenibacillaceae</taxon>
        <taxon>Paenibacillus</taxon>
    </lineage>
</organism>
<dbReference type="GO" id="GO:0015087">
    <property type="term" value="F:cobalt ion transmembrane transporter activity"/>
    <property type="evidence" value="ECO:0007669"/>
    <property type="project" value="UniProtKB-ARBA"/>
</dbReference>
<evidence type="ECO:0000256" key="2">
    <source>
        <dbReference type="ARBA" id="ARBA00005417"/>
    </source>
</evidence>
<dbReference type="FunFam" id="3.40.50.300:FF:000224">
    <property type="entry name" value="Energy-coupling factor transporter ATP-binding protein EcfA"/>
    <property type="match status" value="1"/>
</dbReference>
<dbReference type="InterPro" id="IPR015856">
    <property type="entry name" value="ABC_transpr_CbiO/EcfA_su"/>
</dbReference>
<gene>
    <name evidence="10" type="ORF">EHV15_12855</name>
</gene>
<dbReference type="InterPro" id="IPR003593">
    <property type="entry name" value="AAA+_ATPase"/>
</dbReference>
<keyword evidence="8" id="KW-0472">Membrane</keyword>
<name>A0A3P3U271_9BACL</name>
<dbReference type="AlphaFoldDB" id="A0A3P3U271"/>